<protein>
    <recommendedName>
        <fullName evidence="3">Acyl-CoA dehydrogenase</fullName>
    </recommendedName>
</protein>
<evidence type="ECO:0000313" key="2">
    <source>
        <dbReference type="Proteomes" id="UP000182400"/>
    </source>
</evidence>
<dbReference type="SUPFAM" id="SSF56645">
    <property type="entry name" value="Acyl-CoA dehydrogenase NM domain-like"/>
    <property type="match status" value="1"/>
</dbReference>
<organism evidence="1 2">
    <name type="scientific">Ectopseudomonas composti</name>
    <dbReference type="NCBI Taxonomy" id="658457"/>
    <lineage>
        <taxon>Bacteria</taxon>
        <taxon>Pseudomonadati</taxon>
        <taxon>Pseudomonadota</taxon>
        <taxon>Gammaproteobacteria</taxon>
        <taxon>Pseudomonadales</taxon>
        <taxon>Pseudomonadaceae</taxon>
        <taxon>Ectopseudomonas</taxon>
    </lineage>
</organism>
<dbReference type="STRING" id="658457.SAMN05216601_10679"/>
<dbReference type="InterPro" id="IPR046373">
    <property type="entry name" value="Acyl-CoA_Oxase/DH_mid-dom_sf"/>
</dbReference>
<gene>
    <name evidence="1" type="ORF">SAMN05216601_10679</name>
</gene>
<dbReference type="InterPro" id="IPR009100">
    <property type="entry name" value="AcylCoA_DH/oxidase_NM_dom_sf"/>
</dbReference>
<dbReference type="OrthoDB" id="4568976at2"/>
<dbReference type="Proteomes" id="UP000182400">
    <property type="component" value="Unassembled WGS sequence"/>
</dbReference>
<sequence length="299" mass="32212">MPWSSLFQPIERLTAEAGLEDWYARLLARLGGTPQPFELALVGGLQAATPGLAFLAGYQAALRVLWPAAPWTAGALCVTENRSTRPADMSTRIDGLCISGRKDFVTAAECAECADWLLVAAREEGAGQAPRLALGVVCQGAPGVRIEPLPALPLMPDIGHARLHLDQAQGERLAGDGWDDYVKPFRTLEDVHVLTAVTAWLFGVGRECDWPESLLLRLQGLLAGCAEVTRQTPNAPTTHLLLAGLFAQQQTLADELDTAFAAGPVHWAALWQRDKGLLRIAEAARSKRLEKARQIVAGC</sequence>
<dbReference type="GO" id="GO:0016627">
    <property type="term" value="F:oxidoreductase activity, acting on the CH-CH group of donors"/>
    <property type="evidence" value="ECO:0007669"/>
    <property type="project" value="InterPro"/>
</dbReference>
<dbReference type="AlphaFoldDB" id="A0A1I5N4K8"/>
<dbReference type="Gene3D" id="2.40.110.10">
    <property type="entry name" value="Butyryl-CoA Dehydrogenase, subunit A, domain 2"/>
    <property type="match status" value="1"/>
</dbReference>
<name>A0A1I5N4K8_9GAMM</name>
<proteinExistence type="predicted"/>
<evidence type="ECO:0000313" key="1">
    <source>
        <dbReference type="EMBL" id="SFP16647.1"/>
    </source>
</evidence>
<accession>A0A1I5N4K8</accession>
<evidence type="ECO:0008006" key="3">
    <source>
        <dbReference type="Google" id="ProtNLM"/>
    </source>
</evidence>
<dbReference type="RefSeq" id="WP_074939100.1">
    <property type="nucleotide sequence ID" value="NZ_FOWP01000006.1"/>
</dbReference>
<reference evidence="1 2" key="1">
    <citation type="submission" date="2016-10" db="EMBL/GenBank/DDBJ databases">
        <authorList>
            <person name="de Groot N.N."/>
        </authorList>
    </citation>
    <scope>NUCLEOTIDE SEQUENCE [LARGE SCALE GENOMIC DNA]</scope>
    <source>
        <strain evidence="1 2">CCUG 59231</strain>
    </source>
</reference>
<dbReference type="EMBL" id="FOWP01000006">
    <property type="protein sequence ID" value="SFP16647.1"/>
    <property type="molecule type" value="Genomic_DNA"/>
</dbReference>